<evidence type="ECO:0000256" key="2">
    <source>
        <dbReference type="ARBA" id="ARBA00022692"/>
    </source>
</evidence>
<evidence type="ECO:0000256" key="3">
    <source>
        <dbReference type="ARBA" id="ARBA00022989"/>
    </source>
</evidence>
<feature type="transmembrane region" description="Helical" evidence="6">
    <location>
        <begin position="32"/>
        <end position="50"/>
    </location>
</feature>
<feature type="transmembrane region" description="Helical" evidence="6">
    <location>
        <begin position="104"/>
        <end position="124"/>
    </location>
</feature>
<dbReference type="Proteomes" id="UP001448207">
    <property type="component" value="Unassembled WGS sequence"/>
</dbReference>
<feature type="region of interest" description="Disordered" evidence="5">
    <location>
        <begin position="189"/>
        <end position="338"/>
    </location>
</feature>
<evidence type="ECO:0000256" key="4">
    <source>
        <dbReference type="ARBA" id="ARBA00023136"/>
    </source>
</evidence>
<dbReference type="Pfam" id="PF01284">
    <property type="entry name" value="MARVEL"/>
    <property type="match status" value="1"/>
</dbReference>
<dbReference type="PANTHER" id="PTHR37451">
    <property type="entry name" value="MARVEL DOMAIN"/>
    <property type="match status" value="1"/>
</dbReference>
<feature type="transmembrane region" description="Helical" evidence="6">
    <location>
        <begin position="62"/>
        <end position="84"/>
    </location>
</feature>
<feature type="transmembrane region" description="Helical" evidence="6">
    <location>
        <begin position="161"/>
        <end position="182"/>
    </location>
</feature>
<evidence type="ECO:0000313" key="8">
    <source>
        <dbReference type="EMBL" id="KAL0079108.1"/>
    </source>
</evidence>
<protein>
    <recommendedName>
        <fullName evidence="7">MARVEL domain-containing protein</fullName>
    </recommendedName>
</protein>
<dbReference type="EMBL" id="JBCLYO010000023">
    <property type="protein sequence ID" value="KAL0079108.1"/>
    <property type="molecule type" value="Genomic_DNA"/>
</dbReference>
<keyword evidence="4 6" id="KW-0472">Membrane</keyword>
<evidence type="ECO:0000256" key="6">
    <source>
        <dbReference type="SAM" id="Phobius"/>
    </source>
</evidence>
<keyword evidence="2 6" id="KW-0812">Transmembrane</keyword>
<reference evidence="8 9" key="1">
    <citation type="submission" date="2024-04" db="EMBL/GenBank/DDBJ databases">
        <title>Symmetric and asymmetric DNA N6-adenine methylation regulates different biological responses in Mucorales.</title>
        <authorList>
            <consortium name="Lawrence Berkeley National Laboratory"/>
            <person name="Lax C."/>
            <person name="Mondo S.J."/>
            <person name="Osorio-Concepcion M."/>
            <person name="Muszewska A."/>
            <person name="Corrochano-Luque M."/>
            <person name="Gutierrez G."/>
            <person name="Riley R."/>
            <person name="Lipzen A."/>
            <person name="Guo J."/>
            <person name="Hundley H."/>
            <person name="Amirebrahimi M."/>
            <person name="Ng V."/>
            <person name="Lorenzo-Gutierrez D."/>
            <person name="Binder U."/>
            <person name="Yang J."/>
            <person name="Song Y."/>
            <person name="Canovas D."/>
            <person name="Navarro E."/>
            <person name="Freitag M."/>
            <person name="Gabaldon T."/>
            <person name="Grigoriev I.V."/>
            <person name="Corrochano L.M."/>
            <person name="Nicolas F.E."/>
            <person name="Garre V."/>
        </authorList>
    </citation>
    <scope>NUCLEOTIDE SEQUENCE [LARGE SCALE GENOMIC DNA]</scope>
    <source>
        <strain evidence="8 9">L51</strain>
    </source>
</reference>
<proteinExistence type="predicted"/>
<keyword evidence="9" id="KW-1185">Reference proteome</keyword>
<name>A0ABR3AP87_PHYBL</name>
<feature type="compositionally biased region" description="Basic and acidic residues" evidence="5">
    <location>
        <begin position="272"/>
        <end position="285"/>
    </location>
</feature>
<feature type="compositionally biased region" description="Basic and acidic residues" evidence="5">
    <location>
        <begin position="248"/>
        <end position="262"/>
    </location>
</feature>
<evidence type="ECO:0000313" key="9">
    <source>
        <dbReference type="Proteomes" id="UP001448207"/>
    </source>
</evidence>
<evidence type="ECO:0000256" key="1">
    <source>
        <dbReference type="ARBA" id="ARBA00004141"/>
    </source>
</evidence>
<evidence type="ECO:0000259" key="7">
    <source>
        <dbReference type="Pfam" id="PF01284"/>
    </source>
</evidence>
<evidence type="ECO:0000256" key="5">
    <source>
        <dbReference type="SAM" id="MobiDB-lite"/>
    </source>
</evidence>
<accession>A0ABR3AP87</accession>
<comment type="caution">
    <text evidence="8">The sequence shown here is derived from an EMBL/GenBank/DDBJ whole genome shotgun (WGS) entry which is preliminary data.</text>
</comment>
<organism evidence="8 9">
    <name type="scientific">Phycomyces blakesleeanus</name>
    <dbReference type="NCBI Taxonomy" id="4837"/>
    <lineage>
        <taxon>Eukaryota</taxon>
        <taxon>Fungi</taxon>
        <taxon>Fungi incertae sedis</taxon>
        <taxon>Mucoromycota</taxon>
        <taxon>Mucoromycotina</taxon>
        <taxon>Mucoromycetes</taxon>
        <taxon>Mucorales</taxon>
        <taxon>Phycomycetaceae</taxon>
        <taxon>Phycomyces</taxon>
    </lineage>
</organism>
<dbReference type="InterPro" id="IPR008253">
    <property type="entry name" value="Marvel"/>
</dbReference>
<feature type="domain" description="MARVEL" evidence="7">
    <location>
        <begin position="21"/>
        <end position="175"/>
    </location>
</feature>
<comment type="subcellular location">
    <subcellularLocation>
        <location evidence="1">Membrane</location>
        <topology evidence="1">Multi-pass membrane protein</topology>
    </subcellularLocation>
</comment>
<gene>
    <name evidence="8" type="ORF">J3Q64DRAFT_1763793</name>
</gene>
<dbReference type="PANTHER" id="PTHR37451:SF1">
    <property type="entry name" value="MARVEL DOMAIN-CONTAINING PROTEIN"/>
    <property type="match status" value="1"/>
</dbReference>
<keyword evidence="3 6" id="KW-1133">Transmembrane helix</keyword>
<sequence>MGRVVQIDVPLSVPDSMPHLATVQISLHAAQVLLSLLAVCMIGPVIGILNKFNGGSDPAPNWSLFVFFATFGTPIFIVFFPWAYERKTKFKKLAKFFLKPRTNIVFGIFDTVLWATAGIAMTVYSNKDSTCSFDSEKEESFGSSYTGSWATQCNLAKAGAAFSWMTCILWAMSLVCSLIDSFREKQAMRNNKKEQSLNRQSAAFQTDYEEDHVGRNYRPVQSFGGDHFDGQVVNTQRSPFESPYDPPAEQKQEVPQPHHDSYYRSSPMAAQEQHEYSYQDYRHEGTGGGGGAPAQRHIPEATAPYSDYEAQPGQYQSPAPLTFSPMPMPESTFHTPRQ</sequence>